<name>A0ABV8SYC8_9GAMM</name>
<evidence type="ECO:0000256" key="2">
    <source>
        <dbReference type="SAM" id="MobiDB-lite"/>
    </source>
</evidence>
<accession>A0ABV8SYC8</accession>
<dbReference type="GO" id="GO:0032259">
    <property type="term" value="P:methylation"/>
    <property type="evidence" value="ECO:0007669"/>
    <property type="project" value="UniProtKB-KW"/>
</dbReference>
<gene>
    <name evidence="4" type="ORF">ACFPN2_21345</name>
</gene>
<dbReference type="GO" id="GO:0008168">
    <property type="term" value="F:methyltransferase activity"/>
    <property type="evidence" value="ECO:0007669"/>
    <property type="project" value="UniProtKB-KW"/>
</dbReference>
<dbReference type="PANTHER" id="PTHR43861:SF3">
    <property type="entry name" value="PUTATIVE (AFU_ORTHOLOGUE AFUA_2G14390)-RELATED"/>
    <property type="match status" value="1"/>
</dbReference>
<dbReference type="Proteomes" id="UP001595904">
    <property type="component" value="Unassembled WGS sequence"/>
</dbReference>
<evidence type="ECO:0000313" key="5">
    <source>
        <dbReference type="Proteomes" id="UP001595904"/>
    </source>
</evidence>
<dbReference type="Gene3D" id="3.30.300.30">
    <property type="match status" value="1"/>
</dbReference>
<feature type="domain" description="Methyltransferase type 12" evidence="3">
    <location>
        <begin position="21"/>
        <end position="120"/>
    </location>
</feature>
<proteinExistence type="predicted"/>
<sequence length="423" mass="48052">MQEWLSCTVERIRSLQPRRVLEIGCGVGLLLQHLAPQCSAYVGVDFSASAIQQLQSWIRGRDDLRNVRLMQRLATELEDLESGAFDTVVLNSVVQYFPDIEYLLTVIQGAVRLLSPGGRIFIGDVRHLGLLSMFHASVQLNKAAANVRVGQLRGRISRAIAQDKELVIDPQFFQVLVGRVASISMADVQLKRGLAPNELTRYRYDVVLHVGEQRAAHAICEQLEWNSAVGSVAKLESALRERRWRAVRLSEIPNGRLSKEISAQKLIETSDEQMEASALRRQLSEMQAEATEPEKFWELAQAYDYEIQVSWGGSDSLGCFEVELIDRAYVGQIPQRLQPLPKDQRPWSDYANDPLENGFRQQLIPQLREYLRERLPEYMMPSAWMVLKQLPLTPNGKVDRRALPNPQGRPEELGEYVPPRTEL</sequence>
<feature type="region of interest" description="Disordered" evidence="2">
    <location>
        <begin position="397"/>
        <end position="423"/>
    </location>
</feature>
<keyword evidence="4" id="KW-0489">Methyltransferase</keyword>
<dbReference type="SUPFAM" id="SSF56801">
    <property type="entry name" value="Acetyl-CoA synthetase-like"/>
    <property type="match status" value="1"/>
</dbReference>
<dbReference type="PANTHER" id="PTHR43861">
    <property type="entry name" value="TRANS-ACONITATE 2-METHYLTRANSFERASE-RELATED"/>
    <property type="match status" value="1"/>
</dbReference>
<feature type="non-terminal residue" evidence="4">
    <location>
        <position position="423"/>
    </location>
</feature>
<evidence type="ECO:0000256" key="1">
    <source>
        <dbReference type="ARBA" id="ARBA00022679"/>
    </source>
</evidence>
<dbReference type="Gene3D" id="3.40.50.150">
    <property type="entry name" value="Vaccinia Virus protein VP39"/>
    <property type="match status" value="1"/>
</dbReference>
<dbReference type="InterPro" id="IPR029063">
    <property type="entry name" value="SAM-dependent_MTases_sf"/>
</dbReference>
<dbReference type="CDD" id="cd02440">
    <property type="entry name" value="AdoMet_MTases"/>
    <property type="match status" value="1"/>
</dbReference>
<evidence type="ECO:0000313" key="4">
    <source>
        <dbReference type="EMBL" id="MFC4311648.1"/>
    </source>
</evidence>
<reference evidence="5" key="1">
    <citation type="journal article" date="2019" name="Int. J. Syst. Evol. Microbiol.">
        <title>The Global Catalogue of Microorganisms (GCM) 10K type strain sequencing project: providing services to taxonomists for standard genome sequencing and annotation.</title>
        <authorList>
            <consortium name="The Broad Institute Genomics Platform"/>
            <consortium name="The Broad Institute Genome Sequencing Center for Infectious Disease"/>
            <person name="Wu L."/>
            <person name="Ma J."/>
        </authorList>
    </citation>
    <scope>NUCLEOTIDE SEQUENCE [LARGE SCALE GENOMIC DNA]</scope>
    <source>
        <strain evidence="5">CGMCC 1.10759</strain>
    </source>
</reference>
<dbReference type="RefSeq" id="WP_380600368.1">
    <property type="nucleotide sequence ID" value="NZ_JBHSDU010000007.1"/>
</dbReference>
<dbReference type="EMBL" id="JBHSDU010000007">
    <property type="protein sequence ID" value="MFC4311648.1"/>
    <property type="molecule type" value="Genomic_DNA"/>
</dbReference>
<dbReference type="InterPro" id="IPR045851">
    <property type="entry name" value="AMP-bd_C_sf"/>
</dbReference>
<dbReference type="InterPro" id="IPR013217">
    <property type="entry name" value="Methyltransf_12"/>
</dbReference>
<protein>
    <submittedName>
        <fullName evidence="4">Methyltransferase</fullName>
    </submittedName>
</protein>
<organism evidence="4 5">
    <name type="scientific">Steroidobacter flavus</name>
    <dbReference type="NCBI Taxonomy" id="1842136"/>
    <lineage>
        <taxon>Bacteria</taxon>
        <taxon>Pseudomonadati</taxon>
        <taxon>Pseudomonadota</taxon>
        <taxon>Gammaproteobacteria</taxon>
        <taxon>Steroidobacterales</taxon>
        <taxon>Steroidobacteraceae</taxon>
        <taxon>Steroidobacter</taxon>
    </lineage>
</organism>
<dbReference type="SUPFAM" id="SSF53335">
    <property type="entry name" value="S-adenosyl-L-methionine-dependent methyltransferases"/>
    <property type="match status" value="1"/>
</dbReference>
<evidence type="ECO:0000259" key="3">
    <source>
        <dbReference type="Pfam" id="PF08242"/>
    </source>
</evidence>
<keyword evidence="1" id="KW-0808">Transferase</keyword>
<dbReference type="Pfam" id="PF08242">
    <property type="entry name" value="Methyltransf_12"/>
    <property type="match status" value="1"/>
</dbReference>
<keyword evidence="5" id="KW-1185">Reference proteome</keyword>
<comment type="caution">
    <text evidence="4">The sequence shown here is derived from an EMBL/GenBank/DDBJ whole genome shotgun (WGS) entry which is preliminary data.</text>
</comment>